<feature type="non-terminal residue" evidence="2">
    <location>
        <position position="1"/>
    </location>
</feature>
<dbReference type="Proteomes" id="UP000485058">
    <property type="component" value="Unassembled WGS sequence"/>
</dbReference>
<feature type="compositionally biased region" description="Basic residues" evidence="1">
    <location>
        <begin position="38"/>
        <end position="48"/>
    </location>
</feature>
<evidence type="ECO:0000313" key="3">
    <source>
        <dbReference type="Proteomes" id="UP000485058"/>
    </source>
</evidence>
<protein>
    <submittedName>
        <fullName evidence="2">Uncharacterized protein</fullName>
    </submittedName>
</protein>
<reference evidence="2 3" key="1">
    <citation type="submission" date="2020-02" db="EMBL/GenBank/DDBJ databases">
        <title>Draft genome sequence of Haematococcus lacustris strain NIES-144.</title>
        <authorList>
            <person name="Morimoto D."/>
            <person name="Nakagawa S."/>
            <person name="Yoshida T."/>
            <person name="Sawayama S."/>
        </authorList>
    </citation>
    <scope>NUCLEOTIDE SEQUENCE [LARGE SCALE GENOMIC DNA]</scope>
    <source>
        <strain evidence="2 3">NIES-144</strain>
    </source>
</reference>
<dbReference type="EMBL" id="BLLF01000923">
    <property type="protein sequence ID" value="GFH15942.1"/>
    <property type="molecule type" value="Genomic_DNA"/>
</dbReference>
<gene>
    <name evidence="2" type="ORF">HaLaN_12273</name>
</gene>
<evidence type="ECO:0000313" key="2">
    <source>
        <dbReference type="EMBL" id="GFH15942.1"/>
    </source>
</evidence>
<comment type="caution">
    <text evidence="2">The sequence shown here is derived from an EMBL/GenBank/DDBJ whole genome shotgun (WGS) entry which is preliminary data.</text>
</comment>
<feature type="region of interest" description="Disordered" evidence="1">
    <location>
        <begin position="36"/>
        <end position="60"/>
    </location>
</feature>
<proteinExistence type="predicted"/>
<evidence type="ECO:0000256" key="1">
    <source>
        <dbReference type="SAM" id="MobiDB-lite"/>
    </source>
</evidence>
<name>A0A699ZJM2_HAELA</name>
<feature type="region of interest" description="Disordered" evidence="1">
    <location>
        <begin position="1"/>
        <end position="20"/>
    </location>
</feature>
<sequence>FRRQGKRGGGVAAPAAPGRAGRWRCGCGGLPGPEPGHRLLHHRHRRHQSGAEHIAPGGSALPPGRCGFHHGRLAAGRQADRLHVCG</sequence>
<dbReference type="AlphaFoldDB" id="A0A699ZJM2"/>
<organism evidence="2 3">
    <name type="scientific">Haematococcus lacustris</name>
    <name type="common">Green alga</name>
    <name type="synonym">Haematococcus pluvialis</name>
    <dbReference type="NCBI Taxonomy" id="44745"/>
    <lineage>
        <taxon>Eukaryota</taxon>
        <taxon>Viridiplantae</taxon>
        <taxon>Chlorophyta</taxon>
        <taxon>core chlorophytes</taxon>
        <taxon>Chlorophyceae</taxon>
        <taxon>CS clade</taxon>
        <taxon>Chlamydomonadales</taxon>
        <taxon>Haematococcaceae</taxon>
        <taxon>Haematococcus</taxon>
    </lineage>
</organism>
<accession>A0A699ZJM2</accession>
<feature type="non-terminal residue" evidence="2">
    <location>
        <position position="86"/>
    </location>
</feature>
<keyword evidence="3" id="KW-1185">Reference proteome</keyword>